<sequence>MTTLEKTVTIEETALSRLDQENRLFNAVLKGPTKKPGRFGFRGDIALKFQAQVADEKRPPDYSIEGVLTVVQAGEPTISILVGYIHSFAYLPEVAQVLSGLLTPTGTYFIFCNNIDLLAKYRVVVDGITFFVLPCDESTVWKEMTDLLSIDKNDIKKLDTAGKLDYVLDAAIGFKEAYPTITVEEGIARMGPVKNRNENRPV</sequence>
<gene>
    <name evidence="1" type="ordered locus">AZC_3407</name>
</gene>
<keyword evidence="2" id="KW-1185">Reference proteome</keyword>
<dbReference type="EMBL" id="AP009384">
    <property type="protein sequence ID" value="BAF89405.1"/>
    <property type="molecule type" value="Genomic_DNA"/>
</dbReference>
<dbReference type="eggNOG" id="ENOG502ZV1D">
    <property type="taxonomic scope" value="Bacteria"/>
</dbReference>
<dbReference type="Proteomes" id="UP000000270">
    <property type="component" value="Chromosome"/>
</dbReference>
<reference evidence="1 2" key="4">
    <citation type="journal article" date="2009" name="Appl. Environ. Microbiol.">
        <title>Comparative genome-wide transcriptional profiling of Azorhizobium caulinodans ORS571 grown under free-living and symbiotic conditions.</title>
        <authorList>
            <person name="Tsukada S."/>
            <person name="Aono T."/>
            <person name="Akiba N."/>
            <person name="Lee KB."/>
            <person name="Liu CT."/>
            <person name="Toyazaki H."/>
            <person name="Oyaizu H."/>
        </authorList>
    </citation>
    <scope>NUCLEOTIDE SEQUENCE [LARGE SCALE GENOMIC DNA]</scope>
    <source>
        <strain evidence="2">ATCC 43989 / DSM 5975 / JCM 20966 / LMG 6465 / NBRC 14845 / NCIMB 13405 / ORS 571</strain>
    </source>
</reference>
<reference evidence="1 2" key="5">
    <citation type="journal article" date="2010" name="Appl. Environ. Microbiol.">
        <title>phrR-like gene praR of Azorhizobium caulinodans ORS571 is essential for symbiosis with Sesbania rostrata and is involved in expression of reb genes.</title>
        <authorList>
            <person name="Akiba N."/>
            <person name="Aono T."/>
            <person name="Toyazaki H."/>
            <person name="Sato S."/>
            <person name="Oyaizu H."/>
        </authorList>
    </citation>
    <scope>NUCLEOTIDE SEQUENCE [LARGE SCALE GENOMIC DNA]</scope>
    <source>
        <strain evidence="2">ATCC 43989 / DSM 5975 / JCM 20966 / LMG 6465 / NBRC 14845 / NCIMB 13405 / ORS 571</strain>
    </source>
</reference>
<dbReference type="KEGG" id="azc:AZC_3407"/>
<evidence type="ECO:0000313" key="1">
    <source>
        <dbReference type="EMBL" id="BAF89405.1"/>
    </source>
</evidence>
<reference evidence="1 2" key="6">
    <citation type="journal article" date="2011" name="Appl. Environ. Microbiol.">
        <title>Involvement of the azorhizobial chromosome partition gene (parA) in the onset of bacteroid differentiation during Sesbania rostrata stem nodule development.</title>
        <authorList>
            <person name="Liu CT."/>
            <person name="Lee KB."/>
            <person name="Wang YS."/>
            <person name="Peng MH."/>
            <person name="Lee KT."/>
            <person name="Suzuki S."/>
            <person name="Suzuki T."/>
            <person name="Oyaizu H."/>
        </authorList>
    </citation>
    <scope>NUCLEOTIDE SEQUENCE [LARGE SCALE GENOMIC DNA]</scope>
    <source>
        <strain evidence="2">ATCC 43989 / DSM 5975 / JCM 20966 / LMG 6465 / NBRC 14845 / NCIMB 13405 / ORS 571</strain>
    </source>
</reference>
<name>A8IIH4_AZOC5</name>
<reference evidence="2" key="2">
    <citation type="submission" date="2007-04" db="EMBL/GenBank/DDBJ databases">
        <title>Complete genome sequence of the nitrogen-fixing bacterium Azorhizobium caulinodans ORS571.</title>
        <authorList>
            <person name="Lee K.B."/>
            <person name="Backer P.D."/>
            <person name="Aono T."/>
            <person name="Liu C.T."/>
            <person name="Suzuki S."/>
            <person name="Suzuki T."/>
            <person name="Kaneko T."/>
            <person name="Yamada M."/>
            <person name="Tabata S."/>
            <person name="Kupfer D.M."/>
            <person name="Najar F.Z."/>
            <person name="Wiley G.B."/>
            <person name="Roe B."/>
            <person name="Binnewies T."/>
            <person name="Ussery D."/>
            <person name="Vereecke D."/>
            <person name="Gevers D."/>
            <person name="Holsters M."/>
            <person name="Oyaizu H."/>
        </authorList>
    </citation>
    <scope>NUCLEOTIDE SEQUENCE [LARGE SCALE GENOMIC DNA]</scope>
    <source>
        <strain evidence="2">ATCC 43989 / DSM 5975 / JCM 20966 / LMG 6465 / NBRC 14845 / NCIMB 13405 / ORS 571</strain>
    </source>
</reference>
<reference evidence="1 2" key="3">
    <citation type="journal article" date="2008" name="BMC Genomics">
        <title>The genome of the versatile nitrogen fixer Azorhizobium caulinodans ORS571.</title>
        <authorList>
            <person name="Lee KB."/>
            <person name="Backer P.D."/>
            <person name="Aono T."/>
            <person name="Liu CT."/>
            <person name="Suzuki S."/>
            <person name="Suzuki T."/>
            <person name="Kaneko T."/>
            <person name="Yamada M."/>
            <person name="Tabata S."/>
            <person name="Kupfer D.M."/>
            <person name="Najar F.Z."/>
            <person name="Wiley G.B."/>
            <person name="Roe B."/>
            <person name="Binnewies T.T."/>
            <person name="Ussery D.W."/>
            <person name="D'Haeze W."/>
            <person name="Herder J.D."/>
            <person name="Gevers D."/>
            <person name="Vereecke D."/>
            <person name="Holsters M."/>
            <person name="Oyaizu H."/>
        </authorList>
    </citation>
    <scope>NUCLEOTIDE SEQUENCE [LARGE SCALE GENOMIC DNA]</scope>
    <source>
        <strain evidence="2">ATCC 43989 / DSM 5975 / JCM 20966 / LMG 6465 / NBRC 14845 / NCIMB 13405 / ORS 571</strain>
    </source>
</reference>
<protein>
    <submittedName>
        <fullName evidence="1">Uncharacterized protein</fullName>
    </submittedName>
</protein>
<dbReference type="AlphaFoldDB" id="A8IIH4"/>
<dbReference type="HOGENOM" id="CLU_088161_0_0_5"/>
<organism evidence="1 2">
    <name type="scientific">Azorhizobium caulinodans (strain ATCC 43989 / DSM 5975 / JCM 20966 / LMG 6465 / NBRC 14845 / NCIMB 13405 / ORS 571)</name>
    <dbReference type="NCBI Taxonomy" id="438753"/>
    <lineage>
        <taxon>Bacteria</taxon>
        <taxon>Pseudomonadati</taxon>
        <taxon>Pseudomonadota</taxon>
        <taxon>Alphaproteobacteria</taxon>
        <taxon>Hyphomicrobiales</taxon>
        <taxon>Xanthobacteraceae</taxon>
        <taxon>Azorhizobium</taxon>
    </lineage>
</organism>
<dbReference type="RefSeq" id="WP_012171930.1">
    <property type="nucleotide sequence ID" value="NC_009937.1"/>
</dbReference>
<dbReference type="STRING" id="438753.AZC_3407"/>
<accession>A8IIH4</accession>
<proteinExistence type="predicted"/>
<evidence type="ECO:0000313" key="2">
    <source>
        <dbReference type="Proteomes" id="UP000000270"/>
    </source>
</evidence>
<reference evidence="1 2" key="1">
    <citation type="journal article" date="2007" name="Appl. Environ. Microbiol.">
        <title>Rhizobial factors required for stem nodule maturation and maintenance in Sesbania rostrata-Azorhizobium caulinodans ORS571 symbiosis.</title>
        <authorList>
            <person name="Suzuki S."/>
            <person name="Aono T."/>
            <person name="Lee KB."/>
            <person name="Suzuki T."/>
            <person name="Liu CT."/>
            <person name="Miwa H."/>
            <person name="Wakao S."/>
            <person name="Iki T."/>
            <person name="Oyaizu H."/>
        </authorList>
    </citation>
    <scope>NUCLEOTIDE SEQUENCE [LARGE SCALE GENOMIC DNA]</scope>
    <source>
        <strain evidence="2">ATCC 43989 / DSM 5975 / JCM 20966 / LMG 6465 / NBRC 14845 / NCIMB 13405 / ORS 571</strain>
    </source>
</reference>